<dbReference type="InterPro" id="IPR036388">
    <property type="entry name" value="WH-like_DNA-bd_sf"/>
</dbReference>
<dbReference type="Gene3D" id="3.30.70.3460">
    <property type="match status" value="1"/>
</dbReference>
<organism evidence="10 11">
    <name type="scientific">Pseudomonas schmalbachii</name>
    <dbReference type="NCBI Taxonomy" id="2816993"/>
    <lineage>
        <taxon>Bacteria</taxon>
        <taxon>Pseudomonadati</taxon>
        <taxon>Pseudomonadota</taxon>
        <taxon>Gammaproteobacteria</taxon>
        <taxon>Pseudomonadales</taxon>
        <taxon>Pseudomonadaceae</taxon>
        <taxon>Pseudomonas</taxon>
    </lineage>
</organism>
<dbReference type="Gene3D" id="1.10.10.10">
    <property type="entry name" value="Winged helix-like DNA-binding domain superfamily/Winged helix DNA-binding domain"/>
    <property type="match status" value="1"/>
</dbReference>
<comment type="subunit">
    <text evidence="4">Probably forms a complex composed of NirD, NirL, NirG and NirH. All proteins are required for the total conversion of siroheme to didecarboxysiroheme.</text>
</comment>
<dbReference type="InterPro" id="IPR050684">
    <property type="entry name" value="HTH-Siroheme_Decarb"/>
</dbReference>
<sequence>MELDTLSRQLLDRFQKGLPICAEPYRMIAEVLGCEEQEVLRCLEQLHEGGALSRVGPVFEHRLAGASTLAALAVPPERLEAVAQRISSYPEVNHNYQREHFYNLWFVLTADNRDHIDAVLDEIAADTGLPPLDLPMLQAYHIDLAFPPFGTTDDCIRTAQ</sequence>
<evidence type="ECO:0000256" key="1">
    <source>
        <dbReference type="ARBA" id="ARBA00023239"/>
    </source>
</evidence>
<feature type="domain" description="Siroheme decarboxylase NirL-like HTH" evidence="9">
    <location>
        <begin position="8"/>
        <end position="51"/>
    </location>
</feature>
<evidence type="ECO:0000313" key="10">
    <source>
        <dbReference type="EMBL" id="MBO3277929.1"/>
    </source>
</evidence>
<evidence type="ECO:0000256" key="6">
    <source>
        <dbReference type="ARBA" id="ARBA00045291"/>
    </source>
</evidence>
<evidence type="ECO:0000313" key="11">
    <source>
        <dbReference type="Proteomes" id="UP000669060"/>
    </source>
</evidence>
<gene>
    <name evidence="10" type="ORF">JFY56_22160</name>
</gene>
<accession>A0ABS3TW67</accession>
<proteinExistence type="inferred from homology"/>
<dbReference type="Pfam" id="PF17805">
    <property type="entry name" value="AsnC_trans_reg2"/>
    <property type="match status" value="1"/>
</dbReference>
<dbReference type="InterPro" id="IPR040523">
    <property type="entry name" value="AsnC_trans_reg2"/>
</dbReference>
<evidence type="ECO:0000259" key="8">
    <source>
        <dbReference type="Pfam" id="PF17805"/>
    </source>
</evidence>
<dbReference type="EMBL" id="JAELYA010000010">
    <property type="protein sequence ID" value="MBO3277929.1"/>
    <property type="molecule type" value="Genomic_DNA"/>
</dbReference>
<dbReference type="Proteomes" id="UP000669060">
    <property type="component" value="Unassembled WGS sequence"/>
</dbReference>
<keyword evidence="11" id="KW-1185">Reference proteome</keyword>
<evidence type="ECO:0000256" key="7">
    <source>
        <dbReference type="ARBA" id="ARBA00048470"/>
    </source>
</evidence>
<evidence type="ECO:0000256" key="2">
    <source>
        <dbReference type="ARBA" id="ARBA00023444"/>
    </source>
</evidence>
<comment type="function">
    <text evidence="6">Involved in heme d1 biosynthesis. Catalyzes the decarboxylation of siroheme into didecarboxysiroheme.</text>
</comment>
<dbReference type="RefSeq" id="WP_208316317.1">
    <property type="nucleotide sequence ID" value="NZ_JAELYA010000010.1"/>
</dbReference>
<dbReference type="PANTHER" id="PTHR43413">
    <property type="entry name" value="TRANSCRIPTIONAL REGULATOR, ASNC FAMILY"/>
    <property type="match status" value="1"/>
</dbReference>
<evidence type="ECO:0000256" key="5">
    <source>
        <dbReference type="ARBA" id="ARBA00023471"/>
    </source>
</evidence>
<reference evidence="10 11" key="1">
    <citation type="submission" date="2020-12" db="EMBL/GenBank/DDBJ databases">
        <title>Pseudomonas schmalbachii sp. nov. isolated from millipede gut.</title>
        <authorList>
            <person name="Shelomi M."/>
        </authorList>
    </citation>
    <scope>NUCLEOTIDE SEQUENCE [LARGE SCALE GENOMIC DNA]</scope>
    <source>
        <strain evidence="10 11">Milli4</strain>
    </source>
</reference>
<name>A0ABS3TW67_9PSED</name>
<evidence type="ECO:0000256" key="4">
    <source>
        <dbReference type="ARBA" id="ARBA00023465"/>
    </source>
</evidence>
<feature type="domain" description="Siroheme decarboxylase AsnC-like ligand binding" evidence="8">
    <location>
        <begin position="66"/>
        <end position="136"/>
    </location>
</feature>
<evidence type="ECO:0000259" key="9">
    <source>
        <dbReference type="Pfam" id="PF22451"/>
    </source>
</evidence>
<comment type="catalytic activity">
    <reaction evidence="7">
        <text>siroheme + 2 H(+) = 12,18-didecarboxysiroheme + 2 CO2</text>
        <dbReference type="Rhea" id="RHEA:19093"/>
        <dbReference type="ChEBI" id="CHEBI:15378"/>
        <dbReference type="ChEBI" id="CHEBI:16526"/>
        <dbReference type="ChEBI" id="CHEBI:60052"/>
        <dbReference type="ChEBI" id="CHEBI:140497"/>
        <dbReference type="EC" id="4.1.1.111"/>
    </reaction>
</comment>
<protein>
    <recommendedName>
        <fullName evidence="5">siroheme decarboxylase</fullName>
        <ecNumber evidence="5">4.1.1.111</ecNumber>
    </recommendedName>
</protein>
<dbReference type="Pfam" id="PF22451">
    <property type="entry name" value="NirdL-like_HTH"/>
    <property type="match status" value="1"/>
</dbReference>
<comment type="similarity">
    <text evidence="3">Belongs to the Ahb/Nir family.</text>
</comment>
<evidence type="ECO:0000256" key="3">
    <source>
        <dbReference type="ARBA" id="ARBA00023457"/>
    </source>
</evidence>
<dbReference type="InterPro" id="IPR053953">
    <property type="entry name" value="NirdL-like_HTH"/>
</dbReference>
<comment type="caution">
    <text evidence="10">The sequence shown here is derived from an EMBL/GenBank/DDBJ whole genome shotgun (WGS) entry which is preliminary data.</text>
</comment>
<keyword evidence="1" id="KW-0456">Lyase</keyword>
<dbReference type="PANTHER" id="PTHR43413:SF1">
    <property type="entry name" value="SIROHEME DECARBOXYLASE NIRL SUBUNIT"/>
    <property type="match status" value="1"/>
</dbReference>
<comment type="pathway">
    <text evidence="2">Porphyrin-containing compound metabolism.</text>
</comment>
<dbReference type="EC" id="4.1.1.111" evidence="5"/>